<dbReference type="Proteomes" id="UP000674938">
    <property type="component" value="Unassembled WGS sequence"/>
</dbReference>
<dbReference type="EMBL" id="JAEEGA010000027">
    <property type="protein sequence ID" value="MBP1044421.1"/>
    <property type="molecule type" value="Genomic_DNA"/>
</dbReference>
<proteinExistence type="predicted"/>
<evidence type="ECO:0000313" key="1">
    <source>
        <dbReference type="EMBL" id="MBP1044421.1"/>
    </source>
</evidence>
<gene>
    <name evidence="1" type="ORF">I6N95_25770</name>
</gene>
<dbReference type="RefSeq" id="WP_209532893.1">
    <property type="nucleotide sequence ID" value="NZ_JAEEGA010000027.1"/>
</dbReference>
<dbReference type="AlphaFoldDB" id="A0A940PIX2"/>
<organism evidence="1 2">
    <name type="scientific">Vagococcus allomyrinae</name>
    <dbReference type="NCBI Taxonomy" id="2794353"/>
    <lineage>
        <taxon>Bacteria</taxon>
        <taxon>Bacillati</taxon>
        <taxon>Bacillota</taxon>
        <taxon>Bacilli</taxon>
        <taxon>Lactobacillales</taxon>
        <taxon>Enterococcaceae</taxon>
        <taxon>Vagococcus</taxon>
    </lineage>
</organism>
<keyword evidence="2" id="KW-1185">Reference proteome</keyword>
<protein>
    <submittedName>
        <fullName evidence="1">Uncharacterized protein</fullName>
    </submittedName>
</protein>
<reference evidence="1" key="1">
    <citation type="submission" date="2020-12" db="EMBL/GenBank/DDBJ databases">
        <title>Vagococcus allomyrinae sp. nov. and Enterococcus lavae sp. nov., isolated from the larvae of Allomyrina dichotoma.</title>
        <authorList>
            <person name="Lee S.D."/>
        </authorList>
    </citation>
    <scope>NUCLEOTIDE SEQUENCE</scope>
    <source>
        <strain evidence="1">BWB3-3</strain>
    </source>
</reference>
<evidence type="ECO:0000313" key="2">
    <source>
        <dbReference type="Proteomes" id="UP000674938"/>
    </source>
</evidence>
<name>A0A940PIX2_9ENTE</name>
<sequence>MFISLSKEQEEKLKFELISKSTRKKMTRLIRGDVKSEDMNQLLYNLNKRINIARNVTNKPKYVLEVDTNGFFEPTEIMWHQSEIELMMHDCNSIQFIEIIADFLQEGLISSDKVNAILKEDGYIFYYEITNDCLSIKIDELDNIDISEAEVIPNISTLIKRMDLAFSEADYTSVLHTSATIYETLAKDVCNNPKVEKETLGSFFGCYKKNSVLPEPILDYILDVYKRRNTEPTAGHGSLESPTVTQIEASVLKNLTRAILLIEQECKVAKLYNK</sequence>
<comment type="caution">
    <text evidence="1">The sequence shown here is derived from an EMBL/GenBank/DDBJ whole genome shotgun (WGS) entry which is preliminary data.</text>
</comment>
<accession>A0A940PIX2</accession>